<proteinExistence type="predicted"/>
<organism evidence="1 2">
    <name type="scientific">Lactobacillus amylovorus subsp. animalium</name>
    <dbReference type="NCBI Taxonomy" id="3378536"/>
    <lineage>
        <taxon>Bacteria</taxon>
        <taxon>Bacillati</taxon>
        <taxon>Bacillota</taxon>
        <taxon>Bacilli</taxon>
        <taxon>Lactobacillales</taxon>
        <taxon>Lactobacillaceae</taxon>
        <taxon>Lactobacillus</taxon>
    </lineage>
</organism>
<dbReference type="InterPro" id="IPR038226">
    <property type="entry name" value="LMG18311-like_sf"/>
</dbReference>
<dbReference type="Pfam" id="PF08860">
    <property type="entry name" value="DUF1827"/>
    <property type="match status" value="1"/>
</dbReference>
<dbReference type="EMBL" id="BTFR01000027">
    <property type="protein sequence ID" value="GMM16356.1"/>
    <property type="molecule type" value="Genomic_DNA"/>
</dbReference>
<evidence type="ECO:0000313" key="2">
    <source>
        <dbReference type="Proteomes" id="UP001332503"/>
    </source>
</evidence>
<gene>
    <name evidence="1" type="ORF">LABF125_14900</name>
</gene>
<accession>A0ABQ6P2N6</accession>
<comment type="caution">
    <text evidence="1">The sequence shown here is derived from an EMBL/GenBank/DDBJ whole genome shotgun (WGS) entry which is preliminary data.</text>
</comment>
<sequence length="96" mass="11118">MKSMHLIDVTNNYSDLVQSQLNTTDANYVKVYSLGNTSVIYTESKNAIGIALENHNRRVREDEVEFIIKRLLKNYDSSYTLTVDKSRHVIEIHVDK</sequence>
<keyword evidence="2" id="KW-1185">Reference proteome</keyword>
<name>A0ABQ6P2N6_LACAM</name>
<dbReference type="Gene3D" id="3.40.1720.10">
    <property type="entry name" value="Streptococcus thermophilus LMG 18311 protein like"/>
    <property type="match status" value="1"/>
</dbReference>
<protein>
    <submittedName>
        <fullName evidence="1">DUF1827 family protein</fullName>
    </submittedName>
</protein>
<dbReference type="Proteomes" id="UP001332503">
    <property type="component" value="Unassembled WGS sequence"/>
</dbReference>
<reference evidence="1 2" key="1">
    <citation type="journal article" date="2024" name="Int. J. Syst. Evol. Microbiol.">
        <title>Proposal of Lactobacillus amylovorus subsp. animalis subsp. nov. and an emended description of Lactobacillus amylovorus.</title>
        <authorList>
            <person name="Yamane K."/>
            <person name="Tanizawa Y."/>
            <person name="Kobayashi H."/>
            <person name="Kamizono T."/>
            <person name="Kojima Y."/>
            <person name="Takagi H."/>
            <person name="Tohno M."/>
        </authorList>
    </citation>
    <scope>NUCLEOTIDE SEQUENCE [LARGE SCALE GENOMIC DNA]</scope>
    <source>
        <strain evidence="1 2">BF125</strain>
    </source>
</reference>
<evidence type="ECO:0000313" key="1">
    <source>
        <dbReference type="EMBL" id="GMM16356.1"/>
    </source>
</evidence>
<dbReference type="InterPro" id="IPR014959">
    <property type="entry name" value="DUF1827"/>
</dbReference>